<evidence type="ECO:0000313" key="1">
    <source>
        <dbReference type="EMBL" id="KAF0031804.1"/>
    </source>
</evidence>
<gene>
    <name evidence="1" type="ORF">F2P81_016359</name>
</gene>
<reference evidence="1 2" key="1">
    <citation type="submission" date="2019-06" db="EMBL/GenBank/DDBJ databases">
        <title>Draft genomes of female and male turbot (Scophthalmus maximus).</title>
        <authorList>
            <person name="Xu H."/>
            <person name="Xu X.-W."/>
            <person name="Shao C."/>
            <person name="Chen S."/>
        </authorList>
    </citation>
    <scope>NUCLEOTIDE SEQUENCE [LARGE SCALE GENOMIC DNA]</scope>
    <source>
        <strain evidence="1">Ysfricsl-2016a</strain>
        <tissue evidence="1">Blood</tissue>
    </source>
</reference>
<protein>
    <submittedName>
        <fullName evidence="1">Uncharacterized protein</fullName>
    </submittedName>
</protein>
<evidence type="ECO:0000313" key="2">
    <source>
        <dbReference type="Proteomes" id="UP000438429"/>
    </source>
</evidence>
<dbReference type="AlphaFoldDB" id="A0A6A4SLB0"/>
<dbReference type="Proteomes" id="UP000438429">
    <property type="component" value="Unassembled WGS sequence"/>
</dbReference>
<dbReference type="EMBL" id="VEVO01000014">
    <property type="protein sequence ID" value="KAF0031804.1"/>
    <property type="molecule type" value="Genomic_DNA"/>
</dbReference>
<sequence length="89" mass="9840">MSSNINVSLENPYSQVTIPRAKLRPSNDVATVIANPMALSGNDGNPYSSSSAPPPAYMVKEDGVFIFVHENDLEYLGMKEVLKYEYEVK</sequence>
<accession>A0A6A4SLB0</accession>
<comment type="caution">
    <text evidence="1">The sequence shown here is derived from an EMBL/GenBank/DDBJ whole genome shotgun (WGS) entry which is preliminary data.</text>
</comment>
<name>A0A6A4SLB0_SCOMX</name>
<proteinExistence type="predicted"/>
<organism evidence="1 2">
    <name type="scientific">Scophthalmus maximus</name>
    <name type="common">Turbot</name>
    <name type="synonym">Psetta maxima</name>
    <dbReference type="NCBI Taxonomy" id="52904"/>
    <lineage>
        <taxon>Eukaryota</taxon>
        <taxon>Metazoa</taxon>
        <taxon>Chordata</taxon>
        <taxon>Craniata</taxon>
        <taxon>Vertebrata</taxon>
        <taxon>Euteleostomi</taxon>
        <taxon>Actinopterygii</taxon>
        <taxon>Neopterygii</taxon>
        <taxon>Teleostei</taxon>
        <taxon>Neoteleostei</taxon>
        <taxon>Acanthomorphata</taxon>
        <taxon>Carangaria</taxon>
        <taxon>Pleuronectiformes</taxon>
        <taxon>Pleuronectoidei</taxon>
        <taxon>Scophthalmidae</taxon>
        <taxon>Scophthalmus</taxon>
    </lineage>
</organism>